<dbReference type="Gene3D" id="1.10.10.10">
    <property type="entry name" value="Winged helix-like DNA-binding domain superfamily/Winged helix DNA-binding domain"/>
    <property type="match status" value="1"/>
</dbReference>
<dbReference type="SMART" id="SM00420">
    <property type="entry name" value="HTH_DEOR"/>
    <property type="match status" value="1"/>
</dbReference>
<keyword evidence="1" id="KW-0805">Transcription regulation</keyword>
<dbReference type="PROSITE" id="PS00894">
    <property type="entry name" value="HTH_DEOR_1"/>
    <property type="match status" value="1"/>
</dbReference>
<dbReference type="SMART" id="SM01134">
    <property type="entry name" value="DeoRC"/>
    <property type="match status" value="1"/>
</dbReference>
<dbReference type="Pfam" id="PF08220">
    <property type="entry name" value="HTH_DeoR"/>
    <property type="match status" value="1"/>
</dbReference>
<dbReference type="InterPro" id="IPR037171">
    <property type="entry name" value="NagB/RpiA_transferase-like"/>
</dbReference>
<dbReference type="PROSITE" id="PS51000">
    <property type="entry name" value="HTH_DEOR_2"/>
    <property type="match status" value="1"/>
</dbReference>
<dbReference type="InterPro" id="IPR050313">
    <property type="entry name" value="Carb_Metab_HTH_regulators"/>
</dbReference>
<evidence type="ECO:0000313" key="6">
    <source>
        <dbReference type="EMBL" id="VEG27282.1"/>
    </source>
</evidence>
<gene>
    <name evidence="6" type="primary">glpR_2</name>
    <name evidence="6" type="ORF">NCTC11636_00949</name>
</gene>
<dbReference type="PANTHER" id="PTHR30363:SF44">
    <property type="entry name" value="AGA OPERON TRANSCRIPTIONAL REPRESSOR-RELATED"/>
    <property type="match status" value="1"/>
</dbReference>
<dbReference type="SUPFAM" id="SSF100950">
    <property type="entry name" value="NagB/RpiA/CoA transferase-like"/>
    <property type="match status" value="1"/>
</dbReference>
<evidence type="ECO:0000313" key="7">
    <source>
        <dbReference type="Proteomes" id="UP000266895"/>
    </source>
</evidence>
<evidence type="ECO:0000256" key="1">
    <source>
        <dbReference type="ARBA" id="ARBA00023015"/>
    </source>
</evidence>
<feature type="region of interest" description="Disordered" evidence="4">
    <location>
        <begin position="19"/>
        <end position="40"/>
    </location>
</feature>
<dbReference type="KEGG" id="ahw:NCTC11636_00949"/>
<dbReference type="Gene3D" id="3.40.50.1360">
    <property type="match status" value="1"/>
</dbReference>
<dbReference type="PANTHER" id="PTHR30363">
    <property type="entry name" value="HTH-TYPE TRANSCRIPTIONAL REGULATOR SRLR-RELATED"/>
    <property type="match status" value="1"/>
</dbReference>
<sequence length="306" mass="31434">MSDHVRACVLLVSVWHNTRMASRPSRPSSPAPPAGGEAPTPLLARQRQEFILERVATSGGVRVTDVVEALEVSEMTVRRDITELVNQGLVERVHGGAVAPGPTGHEPRFTTKSGLRTEAKQRIGAAAAALVRPGDAVALSGGTTTLAVARALAQLPHLGTLTIITNSLPAAQLLFDAADAARAEGLSAPAVLLTGGELTPSNALVGPVAVDALAGMQVEWTFIGAHGLTLEAGLMTPNLTEATTNEALIAAARTTVAVVDSSKWGVLGLRTFCATSGIGVLVTDSPPQEDARNHLEAAGASVIVAQ</sequence>
<protein>
    <submittedName>
        <fullName evidence="6">Glycerol-3-phosphate regulon repressor</fullName>
    </submittedName>
</protein>
<dbReference type="Proteomes" id="UP000266895">
    <property type="component" value="Chromosome"/>
</dbReference>
<feature type="domain" description="HTH deoR-type" evidence="5">
    <location>
        <begin position="44"/>
        <end position="99"/>
    </location>
</feature>
<keyword evidence="3" id="KW-0804">Transcription</keyword>
<evidence type="ECO:0000256" key="2">
    <source>
        <dbReference type="ARBA" id="ARBA00023125"/>
    </source>
</evidence>
<dbReference type="EMBL" id="LR134350">
    <property type="protein sequence ID" value="VEG27282.1"/>
    <property type="molecule type" value="Genomic_DNA"/>
</dbReference>
<dbReference type="InterPro" id="IPR014036">
    <property type="entry name" value="DeoR-like_C"/>
</dbReference>
<dbReference type="Pfam" id="PF00455">
    <property type="entry name" value="DeoRC"/>
    <property type="match status" value="1"/>
</dbReference>
<name>A0A448HFX2_9ACTO</name>
<dbReference type="InterPro" id="IPR001034">
    <property type="entry name" value="DeoR_HTH"/>
</dbReference>
<dbReference type="InterPro" id="IPR018356">
    <property type="entry name" value="Tscrpt_reg_HTH_DeoR_CS"/>
</dbReference>
<dbReference type="InterPro" id="IPR036390">
    <property type="entry name" value="WH_DNA-bd_sf"/>
</dbReference>
<accession>A0A448HFX2</accession>
<dbReference type="PRINTS" id="PR00037">
    <property type="entry name" value="HTHLACR"/>
</dbReference>
<proteinExistence type="predicted"/>
<organism evidence="6 7">
    <name type="scientific">Actinomyces howellii</name>
    <dbReference type="NCBI Taxonomy" id="52771"/>
    <lineage>
        <taxon>Bacteria</taxon>
        <taxon>Bacillati</taxon>
        <taxon>Actinomycetota</taxon>
        <taxon>Actinomycetes</taxon>
        <taxon>Actinomycetales</taxon>
        <taxon>Actinomycetaceae</taxon>
        <taxon>Actinomyces</taxon>
    </lineage>
</organism>
<dbReference type="InterPro" id="IPR036388">
    <property type="entry name" value="WH-like_DNA-bd_sf"/>
</dbReference>
<dbReference type="SUPFAM" id="SSF46785">
    <property type="entry name" value="Winged helix' DNA-binding domain"/>
    <property type="match status" value="1"/>
</dbReference>
<reference evidence="6 7" key="1">
    <citation type="submission" date="2018-12" db="EMBL/GenBank/DDBJ databases">
        <authorList>
            <consortium name="Pathogen Informatics"/>
        </authorList>
    </citation>
    <scope>NUCLEOTIDE SEQUENCE [LARGE SCALE GENOMIC DNA]</scope>
    <source>
        <strain evidence="6 7">NCTC11636</strain>
    </source>
</reference>
<evidence type="ECO:0000256" key="4">
    <source>
        <dbReference type="SAM" id="MobiDB-lite"/>
    </source>
</evidence>
<keyword evidence="2" id="KW-0238">DNA-binding</keyword>
<dbReference type="AlphaFoldDB" id="A0A448HFX2"/>
<evidence type="ECO:0000256" key="3">
    <source>
        <dbReference type="ARBA" id="ARBA00023163"/>
    </source>
</evidence>
<dbReference type="GO" id="GO:0003700">
    <property type="term" value="F:DNA-binding transcription factor activity"/>
    <property type="evidence" value="ECO:0007669"/>
    <property type="project" value="InterPro"/>
</dbReference>
<dbReference type="GO" id="GO:0003677">
    <property type="term" value="F:DNA binding"/>
    <property type="evidence" value="ECO:0007669"/>
    <property type="project" value="UniProtKB-KW"/>
</dbReference>
<evidence type="ECO:0000259" key="5">
    <source>
        <dbReference type="PROSITE" id="PS51000"/>
    </source>
</evidence>
<keyword evidence="7" id="KW-1185">Reference proteome</keyword>